<accession>A0ABX0IRQ6</accession>
<proteinExistence type="predicted"/>
<dbReference type="EMBL" id="VEVQ02000007">
    <property type="protein sequence ID" value="NHN26534.1"/>
    <property type="molecule type" value="Genomic_DNA"/>
</dbReference>
<gene>
    <name evidence="2" type="ORF">FIA58_012680</name>
</gene>
<keyword evidence="1" id="KW-0472">Membrane</keyword>
<feature type="transmembrane region" description="Helical" evidence="1">
    <location>
        <begin position="30"/>
        <end position="49"/>
    </location>
</feature>
<protein>
    <recommendedName>
        <fullName evidence="4">YcxB-like protein domain-containing protein</fullName>
    </recommendedName>
</protein>
<evidence type="ECO:0008006" key="4">
    <source>
        <dbReference type="Google" id="ProtNLM"/>
    </source>
</evidence>
<evidence type="ECO:0000256" key="1">
    <source>
        <dbReference type="SAM" id="Phobius"/>
    </source>
</evidence>
<reference evidence="2 3" key="2">
    <citation type="submission" date="2019-05" db="EMBL/GenBank/DDBJ databases">
        <authorList>
            <person name="Lianzixin W."/>
        </authorList>
    </citation>
    <scope>NUCLEOTIDE SEQUENCE [LARGE SCALE GENOMIC DNA]</scope>
    <source>
        <strain evidence="2 3">EC11</strain>
    </source>
</reference>
<dbReference type="Proteomes" id="UP000817854">
    <property type="component" value="Unassembled WGS sequence"/>
</dbReference>
<reference evidence="3" key="1">
    <citation type="submission" date="2019-05" db="EMBL/GenBank/DDBJ databases">
        <title>Flavobacterium profundi sp. nov., isolated from a deep-sea seamount.</title>
        <authorList>
            <person name="Zhang D.-C."/>
        </authorList>
    </citation>
    <scope>NUCLEOTIDE SEQUENCE [LARGE SCALE GENOMIC DNA]</scope>
    <source>
        <strain evidence="3">EC11</strain>
    </source>
</reference>
<sequence length="173" mass="20847">MKLELLFDESVYRRQMELLYKLAYERQTTYFKNSHFVGFALLFLGVLAVVGKANIGYSFMFFGMFVLVPYYYFYFKQNRIKRKFEEERLAIISLYKENPKVTYKFNDVDFKYSDYTSNLIFSWDELLTFIELEENIFFFTKNSEPFIFGKAELGETNYNKLLKLLESKLKTVN</sequence>
<evidence type="ECO:0000313" key="2">
    <source>
        <dbReference type="EMBL" id="NHN26534.1"/>
    </source>
</evidence>
<feature type="transmembrane region" description="Helical" evidence="1">
    <location>
        <begin position="55"/>
        <end position="74"/>
    </location>
</feature>
<keyword evidence="3" id="KW-1185">Reference proteome</keyword>
<keyword evidence="1" id="KW-0812">Transmembrane</keyword>
<comment type="caution">
    <text evidence="2">The sequence shown here is derived from an EMBL/GenBank/DDBJ whole genome shotgun (WGS) entry which is preliminary data.</text>
</comment>
<evidence type="ECO:0000313" key="3">
    <source>
        <dbReference type="Proteomes" id="UP000817854"/>
    </source>
</evidence>
<dbReference type="RefSeq" id="WP_140962854.1">
    <property type="nucleotide sequence ID" value="NZ_VEVQ02000007.1"/>
</dbReference>
<name>A0ABX0IRQ6_9FLAO</name>
<organism evidence="2 3">
    <name type="scientific">Flavobacterium jejuense</name>
    <dbReference type="NCBI Taxonomy" id="1544455"/>
    <lineage>
        <taxon>Bacteria</taxon>
        <taxon>Pseudomonadati</taxon>
        <taxon>Bacteroidota</taxon>
        <taxon>Flavobacteriia</taxon>
        <taxon>Flavobacteriales</taxon>
        <taxon>Flavobacteriaceae</taxon>
        <taxon>Flavobacterium</taxon>
    </lineage>
</organism>
<reference evidence="2 3" key="3">
    <citation type="submission" date="2020-02" db="EMBL/GenBank/DDBJ databases">
        <title>Flavobacterium profundi sp. nov., isolated from a deep-sea seamount.</title>
        <authorList>
            <person name="Zhang D.-C."/>
        </authorList>
    </citation>
    <scope>NUCLEOTIDE SEQUENCE [LARGE SCALE GENOMIC DNA]</scope>
    <source>
        <strain evidence="2 3">EC11</strain>
    </source>
</reference>
<keyword evidence="1" id="KW-1133">Transmembrane helix</keyword>